<evidence type="ECO:0000256" key="5">
    <source>
        <dbReference type="ARBA" id="ARBA00022892"/>
    </source>
</evidence>
<dbReference type="AlphaFoldDB" id="A0A1Y1JPI5"/>
<keyword evidence="5" id="KW-0931">ER-Golgi transport</keyword>
<sequence>MNKTYLPILGKKKENVENLNKINSMINQMKFIDDSLKNLFQSDHELNNHDAFLLFRGIVAKRIVHYSSLIAECKDKILCADISDEDIEDVRRQFEYHQGNVKKYKRELSTWWNKNEKNYHRICMNVFLTKRKSDNHAEHAEISEKNETDTNLKDTKQMMIEEINRMKNVRSELLESSHKLRKQDEIFNMFESKIKSSTQLIFSLKRKAQNDTRYVWYSFFFFLSVCSYIILRRLGFIRALITAIKFLLSLLLYLVKFVLGVFIFFKKDYNTRKDTNEDNDLGKGLVVIPSMSEL</sequence>
<evidence type="ECO:0000256" key="10">
    <source>
        <dbReference type="SAM" id="Phobius"/>
    </source>
</evidence>
<comment type="caution">
    <text evidence="12">The sequence shown here is derived from an EMBL/GenBank/DDBJ whole genome shotgun (WGS) entry which is preliminary data.</text>
</comment>
<organism evidence="12 13">
    <name type="scientific">Plasmodium gonderi</name>
    <dbReference type="NCBI Taxonomy" id="77519"/>
    <lineage>
        <taxon>Eukaryota</taxon>
        <taxon>Sar</taxon>
        <taxon>Alveolata</taxon>
        <taxon>Apicomplexa</taxon>
        <taxon>Aconoidasida</taxon>
        <taxon>Haemosporida</taxon>
        <taxon>Plasmodiidae</taxon>
        <taxon>Plasmodium</taxon>
        <taxon>Plasmodium (Plasmodium)</taxon>
    </lineage>
</organism>
<keyword evidence="2" id="KW-0813">Transport</keyword>
<evidence type="ECO:0000256" key="6">
    <source>
        <dbReference type="ARBA" id="ARBA00022989"/>
    </source>
</evidence>
<evidence type="ECO:0000256" key="8">
    <source>
        <dbReference type="ARBA" id="ARBA00023136"/>
    </source>
</evidence>
<evidence type="ECO:0000259" key="11">
    <source>
        <dbReference type="Pfam" id="PF03908"/>
    </source>
</evidence>
<evidence type="ECO:0000256" key="9">
    <source>
        <dbReference type="ARBA" id="ARBA00037934"/>
    </source>
</evidence>
<feature type="transmembrane region" description="Helical" evidence="10">
    <location>
        <begin position="243"/>
        <end position="265"/>
    </location>
</feature>
<dbReference type="OrthoDB" id="365988at2759"/>
<protein>
    <submittedName>
        <fullName evidence="12">Protein transport protein SEC20</fullName>
    </submittedName>
</protein>
<dbReference type="GeneID" id="39750118"/>
<comment type="subcellular location">
    <subcellularLocation>
        <location evidence="1">Endoplasmic reticulum membrane</location>
        <topology evidence="1">Single-pass type IV membrane protein</topology>
    </subcellularLocation>
</comment>
<dbReference type="GO" id="GO:0031201">
    <property type="term" value="C:SNARE complex"/>
    <property type="evidence" value="ECO:0007669"/>
    <property type="project" value="TreeGrafter"/>
</dbReference>
<proteinExistence type="inferred from homology"/>
<dbReference type="GO" id="GO:0006890">
    <property type="term" value="P:retrograde vesicle-mediated transport, Golgi to endoplasmic reticulum"/>
    <property type="evidence" value="ECO:0007669"/>
    <property type="project" value="InterPro"/>
</dbReference>
<keyword evidence="8 10" id="KW-0472">Membrane</keyword>
<feature type="domain" description="Sec20 C-terminal" evidence="11">
    <location>
        <begin position="146"/>
        <end position="234"/>
    </location>
</feature>
<feature type="transmembrane region" description="Helical" evidence="10">
    <location>
        <begin position="214"/>
        <end position="231"/>
    </location>
</feature>
<accession>A0A1Y1JPI5</accession>
<dbReference type="EMBL" id="BDQF01000015">
    <property type="protein sequence ID" value="GAW83375.1"/>
    <property type="molecule type" value="Genomic_DNA"/>
</dbReference>
<dbReference type="OMA" id="NDTRYVW"/>
<keyword evidence="4" id="KW-0256">Endoplasmic reticulum</keyword>
<keyword evidence="3 10" id="KW-0812">Transmembrane</keyword>
<evidence type="ECO:0000313" key="12">
    <source>
        <dbReference type="EMBL" id="GAW83375.1"/>
    </source>
</evidence>
<dbReference type="InterPro" id="IPR056173">
    <property type="entry name" value="Sec20_C"/>
</dbReference>
<keyword evidence="6 10" id="KW-1133">Transmembrane helix</keyword>
<gene>
    <name evidence="12" type="ORF">PGO_141690</name>
</gene>
<dbReference type="GO" id="GO:0005789">
    <property type="term" value="C:endoplasmic reticulum membrane"/>
    <property type="evidence" value="ECO:0007669"/>
    <property type="project" value="UniProtKB-SubCell"/>
</dbReference>
<evidence type="ECO:0000313" key="13">
    <source>
        <dbReference type="Proteomes" id="UP000195521"/>
    </source>
</evidence>
<evidence type="ECO:0000256" key="3">
    <source>
        <dbReference type="ARBA" id="ARBA00022692"/>
    </source>
</evidence>
<evidence type="ECO:0000256" key="1">
    <source>
        <dbReference type="ARBA" id="ARBA00004163"/>
    </source>
</evidence>
<comment type="similarity">
    <text evidence="9">Belongs to the SEC20 family.</text>
</comment>
<keyword evidence="7" id="KW-0175">Coiled coil</keyword>
<dbReference type="PANTHER" id="PTHR12825:SF0">
    <property type="entry name" value="VESICLE TRANSPORT PROTEIN SEC20"/>
    <property type="match status" value="1"/>
</dbReference>
<dbReference type="InterPro" id="IPR005606">
    <property type="entry name" value="Sec20"/>
</dbReference>
<keyword evidence="13" id="KW-1185">Reference proteome</keyword>
<dbReference type="PANTHER" id="PTHR12825">
    <property type="entry name" value="BNIP1-RELATED"/>
    <property type="match status" value="1"/>
</dbReference>
<dbReference type="GO" id="GO:0005484">
    <property type="term" value="F:SNAP receptor activity"/>
    <property type="evidence" value="ECO:0007669"/>
    <property type="project" value="InterPro"/>
</dbReference>
<evidence type="ECO:0000256" key="2">
    <source>
        <dbReference type="ARBA" id="ARBA00022448"/>
    </source>
</evidence>
<evidence type="ECO:0000256" key="7">
    <source>
        <dbReference type="ARBA" id="ARBA00023054"/>
    </source>
</evidence>
<name>A0A1Y1JPI5_PLAGO</name>
<dbReference type="Proteomes" id="UP000195521">
    <property type="component" value="Unassembled WGS sequence"/>
</dbReference>
<dbReference type="RefSeq" id="XP_028545964.1">
    <property type="nucleotide sequence ID" value="XM_028690163.1"/>
</dbReference>
<reference evidence="13" key="1">
    <citation type="submission" date="2017-04" db="EMBL/GenBank/DDBJ databases">
        <title>Plasmodium gonderi genome.</title>
        <authorList>
            <person name="Arisue N."/>
            <person name="Honma H."/>
            <person name="Kawai S."/>
            <person name="Tougan T."/>
            <person name="Tanabe K."/>
            <person name="Horii T."/>
        </authorList>
    </citation>
    <scope>NUCLEOTIDE SEQUENCE [LARGE SCALE GENOMIC DNA]</scope>
    <source>
        <strain evidence="13">ATCC 30045</strain>
    </source>
</reference>
<evidence type="ECO:0000256" key="4">
    <source>
        <dbReference type="ARBA" id="ARBA00022824"/>
    </source>
</evidence>
<dbReference type="Pfam" id="PF03908">
    <property type="entry name" value="Sec20"/>
    <property type="match status" value="1"/>
</dbReference>